<evidence type="ECO:0000256" key="1">
    <source>
        <dbReference type="ARBA" id="ARBA00022801"/>
    </source>
</evidence>
<dbReference type="RefSeq" id="WP_271712858.1">
    <property type="nucleotide sequence ID" value="NZ_AP024169.1"/>
</dbReference>
<dbReference type="GO" id="GO:0008745">
    <property type="term" value="F:N-acetylmuramoyl-L-alanine amidase activity"/>
    <property type="evidence" value="ECO:0007669"/>
    <property type="project" value="InterPro"/>
</dbReference>
<dbReference type="KEGG" id="ahb:bsdtb5_30590"/>
<evidence type="ECO:0000313" key="4">
    <source>
        <dbReference type="Proteomes" id="UP000595897"/>
    </source>
</evidence>
<organism evidence="3 4">
    <name type="scientific">Anaeromicropila herbilytica</name>
    <dbReference type="NCBI Taxonomy" id="2785025"/>
    <lineage>
        <taxon>Bacteria</taxon>
        <taxon>Bacillati</taxon>
        <taxon>Bacillota</taxon>
        <taxon>Clostridia</taxon>
        <taxon>Lachnospirales</taxon>
        <taxon>Lachnospiraceae</taxon>
        <taxon>Anaeromicropila</taxon>
    </lineage>
</organism>
<dbReference type="CDD" id="cd02696">
    <property type="entry name" value="MurNAc-LAA"/>
    <property type="match status" value="1"/>
</dbReference>
<name>A0A7R7EMX4_9FIRM</name>
<keyword evidence="1" id="KW-0378">Hydrolase</keyword>
<dbReference type="SMART" id="SM00646">
    <property type="entry name" value="Ami_3"/>
    <property type="match status" value="1"/>
</dbReference>
<proteinExistence type="predicted"/>
<dbReference type="GO" id="GO:0009253">
    <property type="term" value="P:peptidoglycan catabolic process"/>
    <property type="evidence" value="ECO:0007669"/>
    <property type="project" value="InterPro"/>
</dbReference>
<dbReference type="AlphaFoldDB" id="A0A7R7EMX4"/>
<accession>A0A7R7EMX4</accession>
<evidence type="ECO:0000259" key="2">
    <source>
        <dbReference type="SMART" id="SM00646"/>
    </source>
</evidence>
<sequence length="193" mass="21377">MAIKIFIDQGHNPGTINAGAQGNGLQEQEVNYNVGTYLANILNADPRFEARTARTSPTEVLGTNNTSSLAKRVQMANSWPADYFLSIHSNFNNSPAINGSEAYVFEANSQGYYLGNQILQEIVRIVGTKNNGIYIRPSLYVLRYTRMPAALIELGYLSNAADAQKLRDNQYQFASAIYSGLLKFFGLQPLQKK</sequence>
<reference evidence="3 4" key="1">
    <citation type="submission" date="2020-11" db="EMBL/GenBank/DDBJ databases">
        <title>Draft genome sequencing of a Lachnospiraceae strain isolated from anoxic soil subjected to BSD treatment.</title>
        <authorList>
            <person name="Uek A."/>
            <person name="Tonouchi A."/>
        </authorList>
    </citation>
    <scope>NUCLEOTIDE SEQUENCE [LARGE SCALE GENOMIC DNA]</scope>
    <source>
        <strain evidence="3 4">TB5</strain>
    </source>
</reference>
<keyword evidence="4" id="KW-1185">Reference proteome</keyword>
<dbReference type="GO" id="GO:0030288">
    <property type="term" value="C:outer membrane-bounded periplasmic space"/>
    <property type="evidence" value="ECO:0007669"/>
    <property type="project" value="TreeGrafter"/>
</dbReference>
<dbReference type="EMBL" id="AP024169">
    <property type="protein sequence ID" value="BCN31764.1"/>
    <property type="molecule type" value="Genomic_DNA"/>
</dbReference>
<feature type="domain" description="MurNAc-LAA" evidence="2">
    <location>
        <begin position="73"/>
        <end position="182"/>
    </location>
</feature>
<dbReference type="InterPro" id="IPR002508">
    <property type="entry name" value="MurNAc-LAA_cat"/>
</dbReference>
<dbReference type="Gene3D" id="3.40.630.40">
    <property type="entry name" value="Zn-dependent exopeptidases"/>
    <property type="match status" value="1"/>
</dbReference>
<dbReference type="PANTHER" id="PTHR30404:SF0">
    <property type="entry name" value="N-ACETYLMURAMOYL-L-ALANINE AMIDASE AMIC"/>
    <property type="match status" value="1"/>
</dbReference>
<dbReference type="Proteomes" id="UP000595897">
    <property type="component" value="Chromosome"/>
</dbReference>
<dbReference type="PANTHER" id="PTHR30404">
    <property type="entry name" value="N-ACETYLMURAMOYL-L-ALANINE AMIDASE"/>
    <property type="match status" value="1"/>
</dbReference>
<gene>
    <name evidence="3" type="ORF">bsdtb5_30590</name>
</gene>
<evidence type="ECO:0000313" key="3">
    <source>
        <dbReference type="EMBL" id="BCN31764.1"/>
    </source>
</evidence>
<dbReference type="InterPro" id="IPR050695">
    <property type="entry name" value="N-acetylmuramoyl_amidase_3"/>
</dbReference>
<dbReference type="SUPFAM" id="SSF53187">
    <property type="entry name" value="Zn-dependent exopeptidases"/>
    <property type="match status" value="1"/>
</dbReference>
<dbReference type="Pfam" id="PF01520">
    <property type="entry name" value="Amidase_3"/>
    <property type="match status" value="1"/>
</dbReference>
<protein>
    <recommendedName>
        <fullName evidence="2">MurNAc-LAA domain-containing protein</fullName>
    </recommendedName>
</protein>